<name>A0A2Z4IQ25_9BACT</name>
<dbReference type="InterPro" id="IPR054460">
    <property type="entry name" value="DUF5018-rel"/>
</dbReference>
<evidence type="ECO:0000313" key="3">
    <source>
        <dbReference type="Proteomes" id="UP000248688"/>
    </source>
</evidence>
<gene>
    <name evidence="2" type="ORF">DN752_23525</name>
</gene>
<dbReference type="KEGG" id="est:DN752_23525"/>
<accession>A0A2Z4IQ25</accession>
<proteinExistence type="predicted"/>
<dbReference type="Proteomes" id="UP000248688">
    <property type="component" value="Chromosome"/>
</dbReference>
<dbReference type="EMBL" id="CP030041">
    <property type="protein sequence ID" value="AWW32870.1"/>
    <property type="molecule type" value="Genomic_DNA"/>
</dbReference>
<keyword evidence="3" id="KW-1185">Reference proteome</keyword>
<evidence type="ECO:0000313" key="2">
    <source>
        <dbReference type="EMBL" id="AWW32870.1"/>
    </source>
</evidence>
<dbReference type="Gene3D" id="2.60.40.4120">
    <property type="match status" value="1"/>
</dbReference>
<sequence length="140" mass="15280">MLLSACLQSGLEELPAFEEADITNFRFEYRWINEEGNYPQLNVQGLETLTEVDATSGTVTCVVKVPNASQDFPESIRSQVALSELVGFADISNASTIQPTDGAPVLGQLADFSQGPYEYEITAANGNKKVWILEIAGFEK</sequence>
<dbReference type="Pfam" id="PF22243">
    <property type="entry name" value="DUF5018-rel"/>
    <property type="match status" value="1"/>
</dbReference>
<dbReference type="AlphaFoldDB" id="A0A2Z4IQ25"/>
<organism evidence="2 3">
    <name type="scientific">Echinicola strongylocentroti</name>
    <dbReference type="NCBI Taxonomy" id="1795355"/>
    <lineage>
        <taxon>Bacteria</taxon>
        <taxon>Pseudomonadati</taxon>
        <taxon>Bacteroidota</taxon>
        <taxon>Cytophagia</taxon>
        <taxon>Cytophagales</taxon>
        <taxon>Cyclobacteriaceae</taxon>
        <taxon>Echinicola</taxon>
    </lineage>
</organism>
<feature type="domain" description="DUF5018" evidence="1">
    <location>
        <begin position="22"/>
        <end position="133"/>
    </location>
</feature>
<dbReference type="OrthoDB" id="760804at2"/>
<reference evidence="2 3" key="1">
    <citation type="submission" date="2018-06" db="EMBL/GenBank/DDBJ databases">
        <title>Echinicola strongylocentroti sp. nov., isolated from a sea urchin Strongylocentrotus intermedius.</title>
        <authorList>
            <person name="Bae S.S."/>
        </authorList>
    </citation>
    <scope>NUCLEOTIDE SEQUENCE [LARGE SCALE GENOMIC DNA]</scope>
    <source>
        <strain evidence="2 3">MEBiC08714</strain>
    </source>
</reference>
<protein>
    <recommendedName>
        <fullName evidence="1">DUF5018 domain-containing protein</fullName>
    </recommendedName>
</protein>
<evidence type="ECO:0000259" key="1">
    <source>
        <dbReference type="Pfam" id="PF22243"/>
    </source>
</evidence>